<evidence type="ECO:0000313" key="1">
    <source>
        <dbReference type="EMBL" id="SMO32012.1"/>
    </source>
</evidence>
<dbReference type="EMBL" id="FXTI01000001">
    <property type="protein sequence ID" value="SMO32012.1"/>
    <property type="molecule type" value="Genomic_DNA"/>
</dbReference>
<dbReference type="AlphaFoldDB" id="A0A521AB51"/>
<proteinExistence type="predicted"/>
<dbReference type="Proteomes" id="UP000315636">
    <property type="component" value="Unassembled WGS sequence"/>
</dbReference>
<gene>
    <name evidence="1" type="ORF">SAMN06264849_10124</name>
</gene>
<organism evidence="1 2">
    <name type="scientific">Melghirimyces algeriensis</name>
    <dbReference type="NCBI Taxonomy" id="910412"/>
    <lineage>
        <taxon>Bacteria</taxon>
        <taxon>Bacillati</taxon>
        <taxon>Bacillota</taxon>
        <taxon>Bacilli</taxon>
        <taxon>Bacillales</taxon>
        <taxon>Thermoactinomycetaceae</taxon>
        <taxon>Melghirimyces</taxon>
    </lineage>
</organism>
<accession>A0A521AB51</accession>
<keyword evidence="2" id="KW-1185">Reference proteome</keyword>
<evidence type="ECO:0000313" key="2">
    <source>
        <dbReference type="Proteomes" id="UP000315636"/>
    </source>
</evidence>
<protein>
    <submittedName>
        <fullName evidence="1">Uncharacterized protein</fullName>
    </submittedName>
</protein>
<reference evidence="1 2" key="1">
    <citation type="submission" date="2017-05" db="EMBL/GenBank/DDBJ databases">
        <authorList>
            <person name="Varghese N."/>
            <person name="Submissions S."/>
        </authorList>
    </citation>
    <scope>NUCLEOTIDE SEQUENCE [LARGE SCALE GENOMIC DNA]</scope>
    <source>
        <strain evidence="1 2">DSM 45474</strain>
    </source>
</reference>
<sequence length="95" mass="10764">MEHPFPTTQRTRFRSQPFSGYFVRWLGPEGVKRTPFTSLLEEKDKETEISLPPLCEDHNFSINLPFPLLLLVSLPSTRRAFPTGTDILATTSLSG</sequence>
<name>A0A521AB51_9BACL</name>